<evidence type="ECO:0000313" key="2">
    <source>
        <dbReference type="Proteomes" id="UP000479000"/>
    </source>
</evidence>
<dbReference type="GO" id="GO:0005615">
    <property type="term" value="C:extracellular space"/>
    <property type="evidence" value="ECO:0007669"/>
    <property type="project" value="TreeGrafter"/>
</dbReference>
<sequence>MVMLDYIRHLYRVYKDRPKFLFGFHGEISHDSYNLVGAADDDLRRWLEWLKTSDHLNNTILILMSDHGHR</sequence>
<organism evidence="1 2">
    <name type="scientific">Nesidiocoris tenuis</name>
    <dbReference type="NCBI Taxonomy" id="355587"/>
    <lineage>
        <taxon>Eukaryota</taxon>
        <taxon>Metazoa</taxon>
        <taxon>Ecdysozoa</taxon>
        <taxon>Arthropoda</taxon>
        <taxon>Hexapoda</taxon>
        <taxon>Insecta</taxon>
        <taxon>Pterygota</taxon>
        <taxon>Neoptera</taxon>
        <taxon>Paraneoptera</taxon>
        <taxon>Hemiptera</taxon>
        <taxon>Heteroptera</taxon>
        <taxon>Panheteroptera</taxon>
        <taxon>Cimicomorpha</taxon>
        <taxon>Miridae</taxon>
        <taxon>Dicyphina</taxon>
        <taxon>Nesidiocoris</taxon>
    </lineage>
</organism>
<dbReference type="InterPro" id="IPR017850">
    <property type="entry name" value="Alkaline_phosphatase_core_sf"/>
</dbReference>
<dbReference type="InterPro" id="IPR004245">
    <property type="entry name" value="DUF229"/>
</dbReference>
<keyword evidence="2" id="KW-1185">Reference proteome</keyword>
<dbReference type="PANTHER" id="PTHR10974">
    <property type="entry name" value="FI08016P-RELATED"/>
    <property type="match status" value="1"/>
</dbReference>
<protein>
    <submittedName>
        <fullName evidence="1">Uncharacterized protein</fullName>
    </submittedName>
</protein>
<dbReference type="OrthoDB" id="413313at2759"/>
<dbReference type="AlphaFoldDB" id="A0A6H5G4J8"/>
<proteinExistence type="predicted"/>
<reference evidence="1 2" key="1">
    <citation type="submission" date="2020-02" db="EMBL/GenBank/DDBJ databases">
        <authorList>
            <person name="Ferguson B K."/>
        </authorList>
    </citation>
    <scope>NUCLEOTIDE SEQUENCE [LARGE SCALE GENOMIC DNA]</scope>
</reference>
<evidence type="ECO:0000313" key="1">
    <source>
        <dbReference type="EMBL" id="CAA9996976.1"/>
    </source>
</evidence>
<dbReference type="Pfam" id="PF02995">
    <property type="entry name" value="DUF229"/>
    <property type="match status" value="1"/>
</dbReference>
<dbReference type="SUPFAM" id="SSF53649">
    <property type="entry name" value="Alkaline phosphatase-like"/>
    <property type="match status" value="1"/>
</dbReference>
<accession>A0A6H5G4J8</accession>
<dbReference type="EMBL" id="CADCXU010005276">
    <property type="protein sequence ID" value="CAA9996976.1"/>
    <property type="molecule type" value="Genomic_DNA"/>
</dbReference>
<name>A0A6H5G4J8_9HEMI</name>
<dbReference type="Proteomes" id="UP000479000">
    <property type="component" value="Unassembled WGS sequence"/>
</dbReference>
<gene>
    <name evidence="1" type="ORF">NTEN_LOCUS3347</name>
</gene>
<dbReference type="PANTHER" id="PTHR10974:SF73">
    <property type="entry name" value="FI21235P1"/>
    <property type="match status" value="1"/>
</dbReference>
<dbReference type="Gene3D" id="3.40.720.10">
    <property type="entry name" value="Alkaline Phosphatase, subunit A"/>
    <property type="match status" value="1"/>
</dbReference>